<sequence length="50" mass="5949">MNRTEILLLQREKVLTLLSENKENRAKWLTELMDIDDEMEEMEAAKLKAN</sequence>
<dbReference type="HOGENOM" id="CLU_209636_1_0_9"/>
<evidence type="ECO:0000313" key="1">
    <source>
        <dbReference type="EMBL" id="EHQ88874.1"/>
    </source>
</evidence>
<proteinExistence type="predicted"/>
<organism evidence="1 2">
    <name type="scientific">Desulfosporosinus youngiae DSM 17734</name>
    <dbReference type="NCBI Taxonomy" id="768710"/>
    <lineage>
        <taxon>Bacteria</taxon>
        <taxon>Bacillati</taxon>
        <taxon>Bacillota</taxon>
        <taxon>Clostridia</taxon>
        <taxon>Eubacteriales</taxon>
        <taxon>Desulfitobacteriaceae</taxon>
        <taxon>Desulfosporosinus</taxon>
    </lineage>
</organism>
<keyword evidence="2" id="KW-1185">Reference proteome</keyword>
<evidence type="ECO:0000313" key="2">
    <source>
        <dbReference type="Proteomes" id="UP000005104"/>
    </source>
</evidence>
<dbReference type="AlphaFoldDB" id="H5Y3A5"/>
<dbReference type="Proteomes" id="UP000005104">
    <property type="component" value="Chromosome"/>
</dbReference>
<name>H5Y3A5_9FIRM</name>
<accession>H5Y3A5</accession>
<dbReference type="STRING" id="768710.DesyoDRAFT_1746"/>
<dbReference type="EMBL" id="CM001441">
    <property type="protein sequence ID" value="EHQ88874.1"/>
    <property type="molecule type" value="Genomic_DNA"/>
</dbReference>
<reference evidence="1 2" key="1">
    <citation type="submission" date="2011-11" db="EMBL/GenBank/DDBJ databases">
        <title>The Noncontiguous Finished genome of Desulfosporosinus youngiae DSM 17734.</title>
        <authorList>
            <consortium name="US DOE Joint Genome Institute (JGI-PGF)"/>
            <person name="Lucas S."/>
            <person name="Han J."/>
            <person name="Lapidus A."/>
            <person name="Cheng J.-F."/>
            <person name="Goodwin L."/>
            <person name="Pitluck S."/>
            <person name="Peters L."/>
            <person name="Ovchinnikova G."/>
            <person name="Lu M."/>
            <person name="Land M.L."/>
            <person name="Hauser L."/>
            <person name="Pester M."/>
            <person name="Spring S."/>
            <person name="Ollivier B."/>
            <person name="Rattei T."/>
            <person name="Klenk H.-P."/>
            <person name="Wagner M."/>
            <person name="Loy A."/>
            <person name="Woyke T.J."/>
        </authorList>
    </citation>
    <scope>NUCLEOTIDE SEQUENCE [LARGE SCALE GENOMIC DNA]</scope>
    <source>
        <strain evidence="1 2">DSM 17734</strain>
    </source>
</reference>
<dbReference type="RefSeq" id="WP_007781814.1">
    <property type="nucleotide sequence ID" value="NZ_CM001441.1"/>
</dbReference>
<protein>
    <submittedName>
        <fullName evidence="1">Uncharacterized protein</fullName>
    </submittedName>
</protein>
<gene>
    <name evidence="1" type="ORF">DesyoDRAFT_1746</name>
</gene>